<organism evidence="2 3">
    <name type="scientific">Thiothrix lacustris</name>
    <dbReference type="NCBI Taxonomy" id="525917"/>
    <lineage>
        <taxon>Bacteria</taxon>
        <taxon>Pseudomonadati</taxon>
        <taxon>Pseudomonadota</taxon>
        <taxon>Gammaproteobacteria</taxon>
        <taxon>Thiotrichales</taxon>
        <taxon>Thiotrichaceae</taxon>
        <taxon>Thiothrix</taxon>
    </lineage>
</organism>
<dbReference type="EMBL" id="MTEJ01000212">
    <property type="protein sequence ID" value="OQX07333.1"/>
    <property type="molecule type" value="Genomic_DNA"/>
</dbReference>
<proteinExistence type="predicted"/>
<gene>
    <name evidence="2" type="ORF">BWK73_28395</name>
</gene>
<dbReference type="Proteomes" id="UP000192491">
    <property type="component" value="Unassembled WGS sequence"/>
</dbReference>
<feature type="transmembrane region" description="Helical" evidence="1">
    <location>
        <begin position="12"/>
        <end position="29"/>
    </location>
</feature>
<name>A0A1Y1QJM7_9GAMM</name>
<accession>A0A1Y1QJM7</accession>
<sequence>MIKKFNRLCGDIVTNLHDALPVLLIAIFYQMTILEVPMQDIVEMVGWVVFVSFGMIMIL</sequence>
<evidence type="ECO:0000256" key="1">
    <source>
        <dbReference type="SAM" id="Phobius"/>
    </source>
</evidence>
<keyword evidence="1" id="KW-1133">Transmembrane helix</keyword>
<evidence type="ECO:0000313" key="3">
    <source>
        <dbReference type="Proteomes" id="UP000192491"/>
    </source>
</evidence>
<comment type="caution">
    <text evidence="2">The sequence shown here is derived from an EMBL/GenBank/DDBJ whole genome shotgun (WGS) entry which is preliminary data.</text>
</comment>
<evidence type="ECO:0000313" key="2">
    <source>
        <dbReference type="EMBL" id="OQX07333.1"/>
    </source>
</evidence>
<feature type="transmembrane region" description="Helical" evidence="1">
    <location>
        <begin position="41"/>
        <end position="58"/>
    </location>
</feature>
<protein>
    <submittedName>
        <fullName evidence="2">Uncharacterized protein</fullName>
    </submittedName>
</protein>
<reference evidence="2 3" key="1">
    <citation type="submission" date="2017-01" db="EMBL/GenBank/DDBJ databases">
        <title>Novel large sulfur bacteria in the metagenomes of groundwater-fed chemosynthetic microbial mats in the Lake Huron basin.</title>
        <authorList>
            <person name="Sharrar A.M."/>
            <person name="Flood B.E."/>
            <person name="Bailey J.V."/>
            <person name="Jones D.S."/>
            <person name="Biddanda B."/>
            <person name="Ruberg S.A."/>
            <person name="Marcus D.N."/>
            <person name="Dick G.J."/>
        </authorList>
    </citation>
    <scope>NUCLEOTIDE SEQUENCE [LARGE SCALE GENOMIC DNA]</scope>
    <source>
        <strain evidence="2">A8</strain>
    </source>
</reference>
<dbReference type="AlphaFoldDB" id="A0A1Y1QJM7"/>
<keyword evidence="1" id="KW-0472">Membrane</keyword>
<keyword evidence="1" id="KW-0812">Transmembrane</keyword>